<accession>A0A9X8ZJU6</accession>
<dbReference type="Proteomes" id="UP000309170">
    <property type="component" value="Unassembled WGS sequence"/>
</dbReference>
<evidence type="ECO:0000313" key="2">
    <source>
        <dbReference type="Proteomes" id="UP000309170"/>
    </source>
</evidence>
<name>A0A9X8ZJU6_9BACI</name>
<gene>
    <name evidence="1" type="ORF">FC678_04525</name>
</gene>
<reference evidence="1 2" key="1">
    <citation type="journal article" date="2019" name="Environ. Microbiol.">
        <title>An active ?-lactamase is a part of an orchestrated cell wall stress resistance network of Bacillus subtilis and related rhizosphere species.</title>
        <authorList>
            <person name="Bucher T."/>
            <person name="Keren-Paz A."/>
            <person name="Hausser J."/>
            <person name="Olender T."/>
            <person name="Cytryn E."/>
            <person name="Kolodkin-Gal I."/>
        </authorList>
    </citation>
    <scope>NUCLEOTIDE SEQUENCE [LARGE SCALE GENOMIC DNA]</scope>
    <source>
        <strain evidence="1 2">I4</strain>
    </source>
</reference>
<sequence length="62" mass="7303">MLRLIIQIFLVGLAVYAGYKNRYRLINVALSNGILRRFLVTKSLDMPMFRDKMMQSMFSQTK</sequence>
<dbReference type="EMBL" id="SZNT01000048">
    <property type="protein sequence ID" value="TKH14566.1"/>
    <property type="molecule type" value="Genomic_DNA"/>
</dbReference>
<dbReference type="OrthoDB" id="2696719at2"/>
<organism evidence="1 2">
    <name type="scientific">Peribacillus simplex</name>
    <dbReference type="NCBI Taxonomy" id="1478"/>
    <lineage>
        <taxon>Bacteria</taxon>
        <taxon>Bacillati</taxon>
        <taxon>Bacillota</taxon>
        <taxon>Bacilli</taxon>
        <taxon>Bacillales</taxon>
        <taxon>Bacillaceae</taxon>
        <taxon>Peribacillus</taxon>
    </lineage>
</organism>
<proteinExistence type="predicted"/>
<comment type="caution">
    <text evidence="1">The sequence shown here is derived from an EMBL/GenBank/DDBJ whole genome shotgun (WGS) entry which is preliminary data.</text>
</comment>
<protein>
    <submittedName>
        <fullName evidence="1">Uncharacterized protein</fullName>
    </submittedName>
</protein>
<dbReference type="AlphaFoldDB" id="A0A9X8ZJU6"/>
<dbReference type="RefSeq" id="WP_101222568.1">
    <property type="nucleotide sequence ID" value="NZ_CP048038.1"/>
</dbReference>
<evidence type="ECO:0000313" key="1">
    <source>
        <dbReference type="EMBL" id="TKH14566.1"/>
    </source>
</evidence>